<protein>
    <submittedName>
        <fullName evidence="1">Uncharacterized protein</fullName>
    </submittedName>
</protein>
<dbReference type="AlphaFoldDB" id="A0A3L6DYE5"/>
<sequence length="27" mass="2927">MFIINPNHKGHTTLCSQGCLSPDADNI</sequence>
<accession>A0A3L6DYE5</accession>
<evidence type="ECO:0000313" key="2">
    <source>
        <dbReference type="Proteomes" id="UP000251960"/>
    </source>
</evidence>
<gene>
    <name evidence="1" type="ORF">Zm00014a_036228</name>
</gene>
<dbReference type="Proteomes" id="UP000251960">
    <property type="component" value="Chromosome 7"/>
</dbReference>
<reference evidence="1 2" key="1">
    <citation type="journal article" date="2018" name="Nat. Genet.">
        <title>Extensive intraspecific gene order and gene structural variations between Mo17 and other maize genomes.</title>
        <authorList>
            <person name="Sun S."/>
            <person name="Zhou Y."/>
            <person name="Chen J."/>
            <person name="Shi J."/>
            <person name="Zhao H."/>
            <person name="Zhao H."/>
            <person name="Song W."/>
            <person name="Zhang M."/>
            <person name="Cui Y."/>
            <person name="Dong X."/>
            <person name="Liu H."/>
            <person name="Ma X."/>
            <person name="Jiao Y."/>
            <person name="Wang B."/>
            <person name="Wei X."/>
            <person name="Stein J.C."/>
            <person name="Glaubitz J.C."/>
            <person name="Lu F."/>
            <person name="Yu G."/>
            <person name="Liang C."/>
            <person name="Fengler K."/>
            <person name="Li B."/>
            <person name="Rafalski A."/>
            <person name="Schnable P.S."/>
            <person name="Ware D.H."/>
            <person name="Buckler E.S."/>
            <person name="Lai J."/>
        </authorList>
    </citation>
    <scope>NUCLEOTIDE SEQUENCE [LARGE SCALE GENOMIC DNA]</scope>
    <source>
        <strain evidence="2">cv. Missouri 17</strain>
        <tissue evidence="1">Seedling</tissue>
    </source>
</reference>
<evidence type="ECO:0000313" key="1">
    <source>
        <dbReference type="EMBL" id="PWZ13736.1"/>
    </source>
</evidence>
<name>A0A3L6DYE5_MAIZE</name>
<comment type="caution">
    <text evidence="1">The sequence shown here is derived from an EMBL/GenBank/DDBJ whole genome shotgun (WGS) entry which is preliminary data.</text>
</comment>
<organism evidence="1 2">
    <name type="scientific">Zea mays</name>
    <name type="common">Maize</name>
    <dbReference type="NCBI Taxonomy" id="4577"/>
    <lineage>
        <taxon>Eukaryota</taxon>
        <taxon>Viridiplantae</taxon>
        <taxon>Streptophyta</taxon>
        <taxon>Embryophyta</taxon>
        <taxon>Tracheophyta</taxon>
        <taxon>Spermatophyta</taxon>
        <taxon>Magnoliopsida</taxon>
        <taxon>Liliopsida</taxon>
        <taxon>Poales</taxon>
        <taxon>Poaceae</taxon>
        <taxon>PACMAD clade</taxon>
        <taxon>Panicoideae</taxon>
        <taxon>Andropogonodae</taxon>
        <taxon>Andropogoneae</taxon>
        <taxon>Tripsacinae</taxon>
        <taxon>Zea</taxon>
    </lineage>
</organism>
<dbReference type="EMBL" id="NCVQ01000008">
    <property type="protein sequence ID" value="PWZ13736.1"/>
    <property type="molecule type" value="Genomic_DNA"/>
</dbReference>
<proteinExistence type="predicted"/>